<organism evidence="2 3">
    <name type="scientific">Cylindrobasidium torrendii FP15055 ss-10</name>
    <dbReference type="NCBI Taxonomy" id="1314674"/>
    <lineage>
        <taxon>Eukaryota</taxon>
        <taxon>Fungi</taxon>
        <taxon>Dikarya</taxon>
        <taxon>Basidiomycota</taxon>
        <taxon>Agaricomycotina</taxon>
        <taxon>Agaricomycetes</taxon>
        <taxon>Agaricomycetidae</taxon>
        <taxon>Agaricales</taxon>
        <taxon>Marasmiineae</taxon>
        <taxon>Physalacriaceae</taxon>
        <taxon>Cylindrobasidium</taxon>
    </lineage>
</organism>
<name>A0A0D7BLT9_9AGAR</name>
<dbReference type="SUPFAM" id="SSF52047">
    <property type="entry name" value="RNI-like"/>
    <property type="match status" value="1"/>
</dbReference>
<dbReference type="AlphaFoldDB" id="A0A0D7BLT9"/>
<dbReference type="Proteomes" id="UP000054007">
    <property type="component" value="Unassembled WGS sequence"/>
</dbReference>
<gene>
    <name evidence="2" type="ORF">CYLTODRAFT_117602</name>
</gene>
<evidence type="ECO:0000313" key="3">
    <source>
        <dbReference type="Proteomes" id="UP000054007"/>
    </source>
</evidence>
<dbReference type="InterPro" id="IPR001810">
    <property type="entry name" value="F-box_dom"/>
</dbReference>
<dbReference type="InterPro" id="IPR032675">
    <property type="entry name" value="LRR_dom_sf"/>
</dbReference>
<feature type="domain" description="F-box" evidence="1">
    <location>
        <begin position="12"/>
        <end position="46"/>
    </location>
</feature>
<proteinExistence type="predicted"/>
<reference evidence="2 3" key="1">
    <citation type="journal article" date="2015" name="Fungal Genet. Biol.">
        <title>Evolution of novel wood decay mechanisms in Agaricales revealed by the genome sequences of Fistulina hepatica and Cylindrobasidium torrendii.</title>
        <authorList>
            <person name="Floudas D."/>
            <person name="Held B.W."/>
            <person name="Riley R."/>
            <person name="Nagy L.G."/>
            <person name="Koehler G."/>
            <person name="Ransdell A.S."/>
            <person name="Younus H."/>
            <person name="Chow J."/>
            <person name="Chiniquy J."/>
            <person name="Lipzen A."/>
            <person name="Tritt A."/>
            <person name="Sun H."/>
            <person name="Haridas S."/>
            <person name="LaButti K."/>
            <person name="Ohm R.A."/>
            <person name="Kues U."/>
            <person name="Blanchette R.A."/>
            <person name="Grigoriev I.V."/>
            <person name="Minto R.E."/>
            <person name="Hibbett D.S."/>
        </authorList>
    </citation>
    <scope>NUCLEOTIDE SEQUENCE [LARGE SCALE GENOMIC DNA]</scope>
    <source>
        <strain evidence="2 3">FP15055 ss-10</strain>
    </source>
</reference>
<dbReference type="OrthoDB" id="2893464at2759"/>
<sequence>METISLTGSLASQLPSEVLCLILRNVQHDKPTLLVASMVSKQWRATAIRYLFTYADFGMREDFVAWQAILNALPAIIPCVNEVRYGPGIRQQIQLDQAYHEGIPEHLDDGLINPDWSDEWEAKSRDHHACIDVVLQSHITLPVMPAVHTLRWESWMLSRLGWTGTRYNSNTSRFLDCFPGVTTLYISDRLSFSDVFKIVSHFPRLRTLHWDEGAHNDVFDGASCSVLSCLEELSVTNARWPLDPFVDAVIASGASLRSFTLAPLLDVPLSPTGLARLFKSTARTLETLHFDMRADSDSEYLTALVREGAVFEGIMLPQLQTLTLSFCLRGSAGPEALETVEAFLAHFPVSAEMPELTLYLHHVVDFPISIHAPAYIFDRDYHNWGGMGGILARTFPGLKKLNIVLHTWHAALASTRTDTAIFANKALASVEADVAISWTTPTHES</sequence>
<keyword evidence="3" id="KW-1185">Reference proteome</keyword>
<evidence type="ECO:0000313" key="2">
    <source>
        <dbReference type="EMBL" id="KIY71528.1"/>
    </source>
</evidence>
<protein>
    <recommendedName>
        <fullName evidence="1">F-box domain-containing protein</fullName>
    </recommendedName>
</protein>
<dbReference type="SUPFAM" id="SSF81383">
    <property type="entry name" value="F-box domain"/>
    <property type="match status" value="1"/>
</dbReference>
<dbReference type="EMBL" id="KN880453">
    <property type="protein sequence ID" value="KIY71528.1"/>
    <property type="molecule type" value="Genomic_DNA"/>
</dbReference>
<evidence type="ECO:0000259" key="1">
    <source>
        <dbReference type="Pfam" id="PF00646"/>
    </source>
</evidence>
<dbReference type="CDD" id="cd09917">
    <property type="entry name" value="F-box_SF"/>
    <property type="match status" value="1"/>
</dbReference>
<dbReference type="InterPro" id="IPR036047">
    <property type="entry name" value="F-box-like_dom_sf"/>
</dbReference>
<dbReference type="Pfam" id="PF00646">
    <property type="entry name" value="F-box"/>
    <property type="match status" value="1"/>
</dbReference>
<accession>A0A0D7BLT9</accession>
<dbReference type="Gene3D" id="3.80.10.10">
    <property type="entry name" value="Ribonuclease Inhibitor"/>
    <property type="match status" value="1"/>
</dbReference>